<evidence type="ECO:0000313" key="2">
    <source>
        <dbReference type="EMBL" id="KAK0629834.1"/>
    </source>
</evidence>
<feature type="compositionally biased region" description="Polar residues" evidence="1">
    <location>
        <begin position="65"/>
        <end position="84"/>
    </location>
</feature>
<evidence type="ECO:0000313" key="3">
    <source>
        <dbReference type="Proteomes" id="UP001174934"/>
    </source>
</evidence>
<organism evidence="2 3">
    <name type="scientific">Bombardia bombarda</name>
    <dbReference type="NCBI Taxonomy" id="252184"/>
    <lineage>
        <taxon>Eukaryota</taxon>
        <taxon>Fungi</taxon>
        <taxon>Dikarya</taxon>
        <taxon>Ascomycota</taxon>
        <taxon>Pezizomycotina</taxon>
        <taxon>Sordariomycetes</taxon>
        <taxon>Sordariomycetidae</taxon>
        <taxon>Sordariales</taxon>
        <taxon>Lasiosphaeriaceae</taxon>
        <taxon>Bombardia</taxon>
    </lineage>
</organism>
<comment type="caution">
    <text evidence="2">The sequence shown here is derived from an EMBL/GenBank/DDBJ whole genome shotgun (WGS) entry which is preliminary data.</text>
</comment>
<feature type="region of interest" description="Disordered" evidence="1">
    <location>
        <begin position="1"/>
        <end position="84"/>
    </location>
</feature>
<keyword evidence="3" id="KW-1185">Reference proteome</keyword>
<reference evidence="2" key="1">
    <citation type="submission" date="2023-06" db="EMBL/GenBank/DDBJ databases">
        <title>Genome-scale phylogeny and comparative genomics of the fungal order Sordariales.</title>
        <authorList>
            <consortium name="Lawrence Berkeley National Laboratory"/>
            <person name="Hensen N."/>
            <person name="Bonometti L."/>
            <person name="Westerberg I."/>
            <person name="Brannstrom I.O."/>
            <person name="Guillou S."/>
            <person name="Cros-Aarteil S."/>
            <person name="Calhoun S."/>
            <person name="Haridas S."/>
            <person name="Kuo A."/>
            <person name="Mondo S."/>
            <person name="Pangilinan J."/>
            <person name="Riley R."/>
            <person name="LaButti K."/>
            <person name="Andreopoulos B."/>
            <person name="Lipzen A."/>
            <person name="Chen C."/>
            <person name="Yanf M."/>
            <person name="Daum C."/>
            <person name="Ng V."/>
            <person name="Clum A."/>
            <person name="Steindorff A."/>
            <person name="Ohm R."/>
            <person name="Martin F."/>
            <person name="Silar P."/>
            <person name="Natvig D."/>
            <person name="Lalanne C."/>
            <person name="Gautier V."/>
            <person name="Ament-velasquez S.L."/>
            <person name="Kruys A."/>
            <person name="Hutchinson M.I."/>
            <person name="Powell A.J."/>
            <person name="Barry K."/>
            <person name="Miller A.N."/>
            <person name="Grigoriev I.V."/>
            <person name="Debuchy R."/>
            <person name="Gladieux P."/>
            <person name="Thoren M.H."/>
            <person name="Johannesson H."/>
        </authorList>
    </citation>
    <scope>NUCLEOTIDE SEQUENCE</scope>
    <source>
        <strain evidence="2">SMH3391-2</strain>
    </source>
</reference>
<dbReference type="Proteomes" id="UP001174934">
    <property type="component" value="Unassembled WGS sequence"/>
</dbReference>
<name>A0AA39X9L5_9PEZI</name>
<accession>A0AA39X9L5</accession>
<proteinExistence type="predicted"/>
<dbReference type="EMBL" id="JAULSR010000002">
    <property type="protein sequence ID" value="KAK0629834.1"/>
    <property type="molecule type" value="Genomic_DNA"/>
</dbReference>
<evidence type="ECO:0000256" key="1">
    <source>
        <dbReference type="SAM" id="MobiDB-lite"/>
    </source>
</evidence>
<feature type="region of interest" description="Disordered" evidence="1">
    <location>
        <begin position="154"/>
        <end position="173"/>
    </location>
</feature>
<dbReference type="AlphaFoldDB" id="A0AA39X9L5"/>
<feature type="compositionally biased region" description="Basic and acidic residues" evidence="1">
    <location>
        <begin position="14"/>
        <end position="24"/>
    </location>
</feature>
<protein>
    <submittedName>
        <fullName evidence="2">Uncharacterized protein</fullName>
    </submittedName>
</protein>
<gene>
    <name evidence="2" type="ORF">B0T17DRAFT_200526</name>
</gene>
<sequence length="331" mass="36731">MARIGFQLKSSAFRGRDPGRDEPSRLSYPRSLAPHLSELRVAPQARLGPSGSQAGTSPPRRLSMVSRSLSQHSGRTTSFSTKRVSATRSSPCFMNRMTTSFPVQYSAQRREGGGAEIRHDMCGPAYVPSCSHIFGHSLFDDCSEYSQRLIGYAPPPTLTNRRRGPVVTGQGVRTPPGAPLKMSIFFANQVGFKLSARAVTLLCKPKWGEKGGEYKNRIIRFRILRILRMRGNKSGRNTDFFYHNCCSVLYLHTAGITWLNCRAASQHSTIQHAMPDNLHSSEVHVIQSSVCMCKYVEYYRGLLRSRPPLPRAAATALPSWHLAGFSNGAWG</sequence>